<dbReference type="AlphaFoldDB" id="A0A7S3LK16"/>
<feature type="domain" description="ATP-dependent helicase CHD1-2/hrp3 HTH" evidence="2">
    <location>
        <begin position="50"/>
        <end position="88"/>
    </location>
</feature>
<protein>
    <recommendedName>
        <fullName evidence="2">ATP-dependent helicase CHD1-2/hrp3 HTH domain-containing protein</fullName>
    </recommendedName>
</protein>
<dbReference type="SUPFAM" id="SSF46689">
    <property type="entry name" value="Homeodomain-like"/>
    <property type="match status" value="1"/>
</dbReference>
<feature type="region of interest" description="Disordered" evidence="1">
    <location>
        <begin position="145"/>
        <end position="169"/>
    </location>
</feature>
<proteinExistence type="predicted"/>
<dbReference type="Gene3D" id="1.10.10.60">
    <property type="entry name" value="Homeodomain-like"/>
    <property type="match status" value="1"/>
</dbReference>
<reference evidence="3" key="1">
    <citation type="submission" date="2021-01" db="EMBL/GenBank/DDBJ databases">
        <authorList>
            <person name="Corre E."/>
            <person name="Pelletier E."/>
            <person name="Niang G."/>
            <person name="Scheremetjew M."/>
            <person name="Finn R."/>
            <person name="Kale V."/>
            <person name="Holt S."/>
            <person name="Cochrane G."/>
            <person name="Meng A."/>
            <person name="Brown T."/>
            <person name="Cohen L."/>
        </authorList>
    </citation>
    <scope>NUCLEOTIDE SEQUENCE</scope>
    <source>
        <strain evidence="3">GSBS06</strain>
    </source>
</reference>
<evidence type="ECO:0000313" key="3">
    <source>
        <dbReference type="EMBL" id="CAE0433023.1"/>
    </source>
</evidence>
<dbReference type="InterPro" id="IPR056302">
    <property type="entry name" value="CHD1-2/Hrp3_HTH"/>
</dbReference>
<accession>A0A7S3LK16</accession>
<evidence type="ECO:0000256" key="1">
    <source>
        <dbReference type="SAM" id="MobiDB-lite"/>
    </source>
</evidence>
<feature type="compositionally biased region" description="Basic and acidic residues" evidence="1">
    <location>
        <begin position="145"/>
        <end position="156"/>
    </location>
</feature>
<organism evidence="3">
    <name type="scientific">Aplanochytrium stocchinoi</name>
    <dbReference type="NCBI Taxonomy" id="215587"/>
    <lineage>
        <taxon>Eukaryota</taxon>
        <taxon>Sar</taxon>
        <taxon>Stramenopiles</taxon>
        <taxon>Bigyra</taxon>
        <taxon>Labyrinthulomycetes</taxon>
        <taxon>Thraustochytrida</taxon>
        <taxon>Thraustochytriidae</taxon>
        <taxon>Aplanochytrium</taxon>
    </lineage>
</organism>
<gene>
    <name evidence="3" type="ORF">ASTO00021_LOCUS3341</name>
</gene>
<dbReference type="InterPro" id="IPR009057">
    <property type="entry name" value="Homeodomain-like_sf"/>
</dbReference>
<dbReference type="EMBL" id="HBIN01004716">
    <property type="protein sequence ID" value="CAE0433023.1"/>
    <property type="molecule type" value="Transcribed_RNA"/>
</dbReference>
<name>A0A7S3LK16_9STRA</name>
<sequence>MEVEQAQAVPMDRDAWVFHMRKEFCPEEMVEENGDLNQDYFQPKSTDDESLKWNEEDDKRLRAGIQKFGIGMWDGIKTEFLPIWDEIAIRIRTYHMMGTQDLSKYENWKGDEKAIEAEREKNIEAAKKEGAFAFGVQVKKEFGNLEVTEKENESKKTNQKGKAKDKKSK</sequence>
<evidence type="ECO:0000259" key="2">
    <source>
        <dbReference type="Pfam" id="PF23588"/>
    </source>
</evidence>
<feature type="compositionally biased region" description="Basic residues" evidence="1">
    <location>
        <begin position="157"/>
        <end position="169"/>
    </location>
</feature>
<dbReference type="Pfam" id="PF23588">
    <property type="entry name" value="HTH_CHD1_Hrp3"/>
    <property type="match status" value="1"/>
</dbReference>